<keyword evidence="3" id="KW-1185">Reference proteome</keyword>
<protein>
    <submittedName>
        <fullName evidence="2">Uncharacterized protein</fullName>
    </submittedName>
</protein>
<dbReference type="AlphaFoldDB" id="A0A1E7FYV8"/>
<gene>
    <name evidence="2" type="ORF">FRACYDRAFT_259364</name>
</gene>
<name>A0A1E7FYV8_9STRA</name>
<sequence>MTNMNNRFGSKFDRMNSLRRQQHNNDEDENSHPNIVTPANSNDVDDNNDYEDDNDVTTTTATTTTTTTTTTTITPSSSPTDVRRFVEVPPQAALQLCDDIYAPLMPEEADDNQLAEFFTGLDVSPFLNDDDDNDYNNNDQSDQHQQQFNNNTSISTIEQMDVVLCHGTKRRKLSHDEQVADSSVSLCSSSSASAYTVDTYNDEDDETKFVLPRKQQLFVRE</sequence>
<accession>A0A1E7FYV8</accession>
<evidence type="ECO:0000313" key="3">
    <source>
        <dbReference type="Proteomes" id="UP000095751"/>
    </source>
</evidence>
<evidence type="ECO:0000313" key="2">
    <source>
        <dbReference type="EMBL" id="OEU23337.1"/>
    </source>
</evidence>
<dbReference type="KEGG" id="fcy:FRACYDRAFT_259364"/>
<feature type="region of interest" description="Disordered" evidence="1">
    <location>
        <begin position="22"/>
        <end position="81"/>
    </location>
</feature>
<feature type="region of interest" description="Disordered" evidence="1">
    <location>
        <begin position="125"/>
        <end position="146"/>
    </location>
</feature>
<evidence type="ECO:0000256" key="1">
    <source>
        <dbReference type="SAM" id="MobiDB-lite"/>
    </source>
</evidence>
<feature type="compositionally biased region" description="Polar residues" evidence="1">
    <location>
        <begin position="32"/>
        <end position="41"/>
    </location>
</feature>
<feature type="compositionally biased region" description="Low complexity" evidence="1">
    <location>
        <begin position="56"/>
        <end position="74"/>
    </location>
</feature>
<reference evidence="2 3" key="1">
    <citation type="submission" date="2016-09" db="EMBL/GenBank/DDBJ databases">
        <title>Extensive genetic diversity and differential bi-allelic expression allows diatom success in the polar Southern Ocean.</title>
        <authorList>
            <consortium name="DOE Joint Genome Institute"/>
            <person name="Mock T."/>
            <person name="Otillar R.P."/>
            <person name="Strauss J."/>
            <person name="Dupont C."/>
            <person name="Frickenhaus S."/>
            <person name="Maumus F."/>
            <person name="Mcmullan M."/>
            <person name="Sanges R."/>
            <person name="Schmutz J."/>
            <person name="Toseland A."/>
            <person name="Valas R."/>
            <person name="Veluchamy A."/>
            <person name="Ward B.J."/>
            <person name="Allen A."/>
            <person name="Barry K."/>
            <person name="Falciatore A."/>
            <person name="Ferrante M."/>
            <person name="Fortunato A.E."/>
            <person name="Gloeckner G."/>
            <person name="Gruber A."/>
            <person name="Hipkin R."/>
            <person name="Janech M."/>
            <person name="Kroth P."/>
            <person name="Leese F."/>
            <person name="Lindquist E."/>
            <person name="Lyon B.R."/>
            <person name="Martin J."/>
            <person name="Mayer C."/>
            <person name="Parker M."/>
            <person name="Quesneville H."/>
            <person name="Raymond J."/>
            <person name="Uhlig C."/>
            <person name="Valentin K.U."/>
            <person name="Worden A.Z."/>
            <person name="Armbrust E.V."/>
            <person name="Bowler C."/>
            <person name="Green B."/>
            <person name="Moulton V."/>
            <person name="Van Oosterhout C."/>
            <person name="Grigoriev I."/>
        </authorList>
    </citation>
    <scope>NUCLEOTIDE SEQUENCE [LARGE SCALE GENOMIC DNA]</scope>
    <source>
        <strain evidence="2 3">CCMP1102</strain>
    </source>
</reference>
<dbReference type="Proteomes" id="UP000095751">
    <property type="component" value="Unassembled WGS sequence"/>
</dbReference>
<organism evidence="2 3">
    <name type="scientific">Fragilariopsis cylindrus CCMP1102</name>
    <dbReference type="NCBI Taxonomy" id="635003"/>
    <lineage>
        <taxon>Eukaryota</taxon>
        <taxon>Sar</taxon>
        <taxon>Stramenopiles</taxon>
        <taxon>Ochrophyta</taxon>
        <taxon>Bacillariophyta</taxon>
        <taxon>Bacillariophyceae</taxon>
        <taxon>Bacillariophycidae</taxon>
        <taxon>Bacillariales</taxon>
        <taxon>Bacillariaceae</taxon>
        <taxon>Fragilariopsis</taxon>
    </lineage>
</organism>
<feature type="compositionally biased region" description="Low complexity" evidence="1">
    <location>
        <begin position="135"/>
        <end position="146"/>
    </location>
</feature>
<dbReference type="EMBL" id="KV784353">
    <property type="protein sequence ID" value="OEU23337.1"/>
    <property type="molecule type" value="Genomic_DNA"/>
</dbReference>
<proteinExistence type="predicted"/>
<dbReference type="InParanoid" id="A0A1E7FYV8"/>
<feature type="compositionally biased region" description="Acidic residues" evidence="1">
    <location>
        <begin position="43"/>
        <end position="55"/>
    </location>
</feature>